<accession>A0A089LSJ6</accession>
<dbReference type="SMART" id="SM00420">
    <property type="entry name" value="HTH_DEOR"/>
    <property type="match status" value="1"/>
</dbReference>
<dbReference type="PIRSF" id="PIRSF016838">
    <property type="entry name" value="PafC"/>
    <property type="match status" value="1"/>
</dbReference>
<dbReference type="Proteomes" id="UP000029507">
    <property type="component" value="Chromosome"/>
</dbReference>
<dbReference type="PANTHER" id="PTHR34580">
    <property type="match status" value="1"/>
</dbReference>
<reference evidence="4 5" key="1">
    <citation type="submission" date="2014-08" db="EMBL/GenBank/DDBJ databases">
        <title>Comparative genomics of the Paenibacillus odorifer group.</title>
        <authorList>
            <person name="den Bakker H.C."/>
            <person name="Tsai Y.-C."/>
            <person name="Martin N."/>
            <person name="Korlach J."/>
            <person name="Wiedmann M."/>
        </authorList>
    </citation>
    <scope>NUCLEOTIDE SEQUENCE [LARGE SCALE GENOMIC DNA]</scope>
    <source>
        <strain evidence="4 5">DSM 14472</strain>
    </source>
</reference>
<keyword evidence="5" id="KW-1185">Reference proteome</keyword>
<dbReference type="InterPro" id="IPR036390">
    <property type="entry name" value="WH_DNA-bd_sf"/>
</dbReference>
<dbReference type="InterPro" id="IPR057727">
    <property type="entry name" value="WCX_dom"/>
</dbReference>
<dbReference type="Gene3D" id="1.10.10.10">
    <property type="entry name" value="Winged helix-like DNA-binding domain superfamily/Winged helix DNA-binding domain"/>
    <property type="match status" value="1"/>
</dbReference>
<dbReference type="InterPro" id="IPR013196">
    <property type="entry name" value="HTH_11"/>
</dbReference>
<sequence length="306" mass="35465">MKIDRLLGITIYLLNHKKVNAQVLAEHFEVSVRTILRDIDSLCMAGIPVISTYGADGGYEIHDTFRMERQVAGAIDYAHIVTALKGLATAYNSKEVHSTLQKIQTVSRGKPSNIILDFGVLSEKERINHKLTILNQAIEDKHTVTFSYTNADNVQKNFEVEPVAALYKWYAWYLLCYFPKYEDYRIFKLERMDQIEITNRTNSLEHHAEHAQEQWEKQGDQRTYIHLKLHCRKEIKVKCMEYLNGAIESEFENGDVIMALSVPENEQFWYGVVLSFGNKITVLEPKELQQKIVNTCQDILQQYQDV</sequence>
<dbReference type="GO" id="GO:0003700">
    <property type="term" value="F:DNA-binding transcription factor activity"/>
    <property type="evidence" value="ECO:0007669"/>
    <property type="project" value="InterPro"/>
</dbReference>
<dbReference type="InterPro" id="IPR036388">
    <property type="entry name" value="WH-like_DNA-bd_sf"/>
</dbReference>
<evidence type="ECO:0000256" key="1">
    <source>
        <dbReference type="ARBA" id="ARBA00023015"/>
    </source>
</evidence>
<feature type="domain" description="HTH deoR-type" evidence="3">
    <location>
        <begin position="5"/>
        <end position="61"/>
    </location>
</feature>
<proteinExistence type="predicted"/>
<gene>
    <name evidence="4" type="ORF">PSTEL_16730</name>
</gene>
<dbReference type="HOGENOM" id="CLU_041141_5_1_9"/>
<dbReference type="PANTHER" id="PTHR34580:SF1">
    <property type="entry name" value="PROTEIN PAFC"/>
    <property type="match status" value="1"/>
</dbReference>
<evidence type="ECO:0000256" key="2">
    <source>
        <dbReference type="ARBA" id="ARBA00023163"/>
    </source>
</evidence>
<keyword evidence="2" id="KW-0804">Transcription</keyword>
<dbReference type="EMBL" id="CP009286">
    <property type="protein sequence ID" value="AIQ64501.1"/>
    <property type="molecule type" value="Genomic_DNA"/>
</dbReference>
<organism evidence="4 5">
    <name type="scientific">Paenibacillus stellifer</name>
    <dbReference type="NCBI Taxonomy" id="169760"/>
    <lineage>
        <taxon>Bacteria</taxon>
        <taxon>Bacillati</taxon>
        <taxon>Bacillota</taxon>
        <taxon>Bacilli</taxon>
        <taxon>Bacillales</taxon>
        <taxon>Paenibacillaceae</taxon>
        <taxon>Paenibacillus</taxon>
    </lineage>
</organism>
<dbReference type="Pfam" id="PF25583">
    <property type="entry name" value="WCX"/>
    <property type="match status" value="1"/>
</dbReference>
<evidence type="ECO:0000259" key="3">
    <source>
        <dbReference type="SMART" id="SM00420"/>
    </source>
</evidence>
<dbReference type="InterPro" id="IPR028349">
    <property type="entry name" value="PafC-like"/>
</dbReference>
<evidence type="ECO:0000313" key="5">
    <source>
        <dbReference type="Proteomes" id="UP000029507"/>
    </source>
</evidence>
<dbReference type="Pfam" id="PF08279">
    <property type="entry name" value="HTH_11"/>
    <property type="match status" value="1"/>
</dbReference>
<name>A0A089LSJ6_9BACL</name>
<dbReference type="InterPro" id="IPR001034">
    <property type="entry name" value="DeoR_HTH"/>
</dbReference>
<dbReference type="SUPFAM" id="SSF46785">
    <property type="entry name" value="Winged helix' DNA-binding domain"/>
    <property type="match status" value="1"/>
</dbReference>
<protein>
    <recommendedName>
        <fullName evidence="3">HTH deoR-type domain-containing protein</fullName>
    </recommendedName>
</protein>
<dbReference type="STRING" id="169760.PSTEL_16730"/>
<dbReference type="KEGG" id="pste:PSTEL_16730"/>
<dbReference type="Pfam" id="PF13280">
    <property type="entry name" value="WYL"/>
    <property type="match status" value="1"/>
</dbReference>
<dbReference type="InterPro" id="IPR026881">
    <property type="entry name" value="WYL_dom"/>
</dbReference>
<dbReference type="InterPro" id="IPR051534">
    <property type="entry name" value="CBASS_pafABC_assoc_protein"/>
</dbReference>
<dbReference type="PROSITE" id="PS52050">
    <property type="entry name" value="WYL"/>
    <property type="match status" value="1"/>
</dbReference>
<keyword evidence="1" id="KW-0805">Transcription regulation</keyword>
<dbReference type="AlphaFoldDB" id="A0A089LSJ6"/>
<evidence type="ECO:0000313" key="4">
    <source>
        <dbReference type="EMBL" id="AIQ64501.1"/>
    </source>
</evidence>